<evidence type="ECO:0000313" key="5">
    <source>
        <dbReference type="WBParaSite" id="Minc3s00310g09897"/>
    </source>
</evidence>
<dbReference type="Pfam" id="PF00337">
    <property type="entry name" value="Gal-bind_lectin"/>
    <property type="match status" value="4"/>
</dbReference>
<organism evidence="4 5">
    <name type="scientific">Meloidogyne incognita</name>
    <name type="common">Southern root-knot nematode worm</name>
    <name type="synonym">Oxyuris incognita</name>
    <dbReference type="NCBI Taxonomy" id="6306"/>
    <lineage>
        <taxon>Eukaryota</taxon>
        <taxon>Metazoa</taxon>
        <taxon>Ecdysozoa</taxon>
        <taxon>Nematoda</taxon>
        <taxon>Chromadorea</taxon>
        <taxon>Rhabditida</taxon>
        <taxon>Tylenchina</taxon>
        <taxon>Tylenchomorpha</taxon>
        <taxon>Tylenchoidea</taxon>
        <taxon>Meloidogynidae</taxon>
        <taxon>Meloidogyninae</taxon>
        <taxon>Meloidogyne</taxon>
        <taxon>Meloidogyne incognita group</taxon>
    </lineage>
</organism>
<dbReference type="InterPro" id="IPR001079">
    <property type="entry name" value="Galectin_CRD"/>
</dbReference>
<dbReference type="PROSITE" id="PS51304">
    <property type="entry name" value="GALECTIN"/>
    <property type="match status" value="4"/>
</dbReference>
<dbReference type="Proteomes" id="UP000887563">
    <property type="component" value="Unplaced"/>
</dbReference>
<dbReference type="CDD" id="cd00070">
    <property type="entry name" value="GLECT"/>
    <property type="match status" value="3"/>
</dbReference>
<dbReference type="SMART" id="SM00908">
    <property type="entry name" value="Gal-bind_lectin"/>
    <property type="match status" value="4"/>
</dbReference>
<evidence type="ECO:0000313" key="4">
    <source>
        <dbReference type="Proteomes" id="UP000887563"/>
    </source>
</evidence>
<feature type="region of interest" description="Disordered" evidence="2">
    <location>
        <begin position="175"/>
        <end position="234"/>
    </location>
</feature>
<evidence type="ECO:0000256" key="1">
    <source>
        <dbReference type="ARBA" id="ARBA00022734"/>
    </source>
</evidence>
<keyword evidence="4" id="KW-1185">Reference proteome</keyword>
<dbReference type="WBParaSite" id="Minc3s00310g09897">
    <property type="protein sequence ID" value="Minc3s00310g09897"/>
    <property type="gene ID" value="Minc3s00310g09897"/>
</dbReference>
<evidence type="ECO:0000256" key="2">
    <source>
        <dbReference type="SAM" id="MobiDB-lite"/>
    </source>
</evidence>
<feature type="domain" description="Galectin" evidence="3">
    <location>
        <begin position="28"/>
        <end position="176"/>
    </location>
</feature>
<dbReference type="InterPro" id="IPR013320">
    <property type="entry name" value="ConA-like_dom_sf"/>
</dbReference>
<feature type="domain" description="Galectin" evidence="3">
    <location>
        <begin position="619"/>
        <end position="744"/>
    </location>
</feature>
<dbReference type="InterPro" id="IPR044156">
    <property type="entry name" value="Galectin-like"/>
</dbReference>
<feature type="region of interest" description="Disordered" evidence="2">
    <location>
        <begin position="397"/>
        <end position="453"/>
    </location>
</feature>
<sequence length="745" mass="83077">MVTTIETATCNNPIIYNNLNLPATINLAQLAFGRGFLPNKSIEINGVILARPNEFRVNLFEDGVMQQTADVPFHFKPLFRSNPTLVVRNNWIRNGGWGPQETFGGFPFKTNQPFILEFVAAEKNTIIININNQRFATFSRVDLSRISQLYVIGMNTIRVNTLTLCPNQVITTTTVRPTTTTEKPTTTTEQPTTAMEEPTTTTEEPTTTTAEPKTTTEEPTTTTELTTTEEPTTTSLPTCPYSIVIAYPEIPATIDLLKLGFGEGFAPPKRIRFVGFPTNTTDRFTINLYSDGVPDKTATTLFHFNPRFNDKQVIRNTWSPITGWEEEEHYGGFPFKIGEPFVLEFIAAPENTIIVNVDSQPFVNFSRDDLSKLSTLGVSSAIELSSVVLCHDKPITSTIEPTTTTEEQATTTEEPTTIEEPTTTTEEPTTTTEEPTTTTSKPTTTILPTTTTTKPPQYCPGQIVLNNLKIPATLDFVKLGFGTGFHFFSPKKRIIIFGTPLAQPTAFNINIGEPGKLLVNASVLFHFSPRFNENKVIRNTWIVGKGWGRAEDHGGFPFKVGEPFVLELYDGTDNYIDMKVNNKYFETFGRYNLKKVSQMEIEGGILKTPAVIDFVKLGFGTGFNPPKRIIIFGTPLAQPNYFNIHIAEPANANVLFHFSARFGERQVIRNTRMIGLGWGRGEIHGGFPFKAGEPFVLEFVAGPRVIIHINVNNKYFTSFQRYITYRVSQMVIEGGIQLSSVILCK</sequence>
<evidence type="ECO:0000259" key="3">
    <source>
        <dbReference type="PROSITE" id="PS51304"/>
    </source>
</evidence>
<dbReference type="GO" id="GO:0030246">
    <property type="term" value="F:carbohydrate binding"/>
    <property type="evidence" value="ECO:0007669"/>
    <property type="project" value="UniProtKB-KW"/>
</dbReference>
<dbReference type="PANTHER" id="PTHR11346:SF189">
    <property type="entry name" value="GALECTIN"/>
    <property type="match status" value="1"/>
</dbReference>
<name>A0A914L7R7_MELIC</name>
<dbReference type="SMART" id="SM00276">
    <property type="entry name" value="GLECT"/>
    <property type="match status" value="4"/>
</dbReference>
<dbReference type="Gene3D" id="2.60.120.200">
    <property type="match status" value="4"/>
</dbReference>
<dbReference type="SUPFAM" id="SSF49899">
    <property type="entry name" value="Concanavalin A-like lectins/glucanases"/>
    <property type="match status" value="4"/>
</dbReference>
<dbReference type="PANTHER" id="PTHR11346">
    <property type="entry name" value="GALECTIN"/>
    <property type="match status" value="1"/>
</dbReference>
<feature type="domain" description="Galectin" evidence="3">
    <location>
        <begin position="480"/>
        <end position="618"/>
    </location>
</feature>
<dbReference type="AlphaFoldDB" id="A0A914L7R7"/>
<feature type="domain" description="Galectin" evidence="3">
    <location>
        <begin position="257"/>
        <end position="390"/>
    </location>
</feature>
<accession>A0A914L7R7</accession>
<keyword evidence="1" id="KW-0430">Lectin</keyword>
<protein>
    <submittedName>
        <fullName evidence="5">Galectin domain-containing protein</fullName>
    </submittedName>
</protein>
<reference evidence="5" key="1">
    <citation type="submission" date="2022-11" db="UniProtKB">
        <authorList>
            <consortium name="WormBaseParasite"/>
        </authorList>
    </citation>
    <scope>IDENTIFICATION</scope>
</reference>
<proteinExistence type="predicted"/>